<evidence type="ECO:0000259" key="10">
    <source>
        <dbReference type="PROSITE" id="PS51910"/>
    </source>
</evidence>
<evidence type="ECO:0000256" key="9">
    <source>
        <dbReference type="RuleBase" id="RU004453"/>
    </source>
</evidence>
<feature type="domain" description="GH18" evidence="10">
    <location>
        <begin position="1"/>
        <end position="297"/>
    </location>
</feature>
<dbReference type="InterPro" id="IPR017853">
    <property type="entry name" value="GH"/>
</dbReference>
<dbReference type="PROSITE" id="PS51910">
    <property type="entry name" value="GH18_2"/>
    <property type="match status" value="1"/>
</dbReference>
<evidence type="ECO:0000256" key="7">
    <source>
        <dbReference type="ARBA" id="ARBA00023326"/>
    </source>
</evidence>
<keyword evidence="5" id="KW-0119">Carbohydrate metabolism</keyword>
<dbReference type="SUPFAM" id="SSF51055">
    <property type="entry name" value="Carbohydrate binding domain"/>
    <property type="match status" value="2"/>
</dbReference>
<dbReference type="Gene3D" id="3.20.20.80">
    <property type="entry name" value="Glycosidases"/>
    <property type="match status" value="1"/>
</dbReference>
<proteinExistence type="inferred from homology"/>
<evidence type="ECO:0000256" key="6">
    <source>
        <dbReference type="ARBA" id="ARBA00023295"/>
    </source>
</evidence>
<evidence type="ECO:0000256" key="8">
    <source>
        <dbReference type="RuleBase" id="RU000489"/>
    </source>
</evidence>
<evidence type="ECO:0000313" key="12">
    <source>
        <dbReference type="Proteomes" id="UP001448207"/>
    </source>
</evidence>
<gene>
    <name evidence="11" type="ORF">J3Q64DRAFT_1639125</name>
</gene>
<dbReference type="EMBL" id="JBCLYO010000008">
    <property type="protein sequence ID" value="KAL0086333.1"/>
    <property type="molecule type" value="Genomic_DNA"/>
</dbReference>
<dbReference type="Proteomes" id="UP001448207">
    <property type="component" value="Unassembled WGS sequence"/>
</dbReference>
<name>A0ABR3B122_PHYBL</name>
<feature type="non-terminal residue" evidence="11">
    <location>
        <position position="1"/>
    </location>
</feature>
<keyword evidence="4" id="KW-0146">Chitin degradation</keyword>
<dbReference type="CDD" id="cd12215">
    <property type="entry name" value="ChiC_BD"/>
    <property type="match status" value="2"/>
</dbReference>
<dbReference type="InterPro" id="IPR036573">
    <property type="entry name" value="CBM_sf_5/12"/>
</dbReference>
<dbReference type="Pfam" id="PF00704">
    <property type="entry name" value="Glyco_hydro_18"/>
    <property type="match status" value="1"/>
</dbReference>
<accession>A0ABR3B122</accession>
<evidence type="ECO:0000256" key="3">
    <source>
        <dbReference type="ARBA" id="ARBA00022801"/>
    </source>
</evidence>
<protein>
    <recommendedName>
        <fullName evidence="2">chitinase</fullName>
        <ecNumber evidence="2">3.2.1.14</ecNumber>
    </recommendedName>
</protein>
<dbReference type="EC" id="3.2.1.14" evidence="2"/>
<dbReference type="SUPFAM" id="SSF51445">
    <property type="entry name" value="(Trans)glycosidases"/>
    <property type="match status" value="1"/>
</dbReference>
<evidence type="ECO:0000313" key="11">
    <source>
        <dbReference type="EMBL" id="KAL0086333.1"/>
    </source>
</evidence>
<dbReference type="Gene3D" id="2.10.10.20">
    <property type="entry name" value="Carbohydrate-binding module superfamily 5/12"/>
    <property type="match status" value="2"/>
</dbReference>
<dbReference type="PANTHER" id="PTHR45708">
    <property type="entry name" value="ENDOCHITINASE"/>
    <property type="match status" value="1"/>
</dbReference>
<dbReference type="PANTHER" id="PTHR45708:SF49">
    <property type="entry name" value="ENDOCHITINASE"/>
    <property type="match status" value="1"/>
</dbReference>
<keyword evidence="7" id="KW-0624">Polysaccharide degradation</keyword>
<keyword evidence="3 8" id="KW-0378">Hydrolase</keyword>
<dbReference type="InterPro" id="IPR050542">
    <property type="entry name" value="Glycosyl_Hydrlase18_Chitinase"/>
</dbReference>
<keyword evidence="6 8" id="KW-0326">Glycosidase</keyword>
<comment type="similarity">
    <text evidence="9">Belongs to the glycosyl hydrolase 18 family.</text>
</comment>
<sequence length="488" mass="53056">WGQNSYGAANSADTDGWQKPLRFYCDDDTTNIIPISFLTTFFSVGGYPSINLANICHDSGDSVFPGTDLMKCDGVKQDIKYCQERGKAITLSLGGATGSVGFSSESQAIEFADNIWNLFLGGTSDTRPFGDAVLDGIDLDIEGGSPTYYPVFLTKLLEKYKSSTKKYYLTAAPQCVFPDANLQAAMDVIPFDAIYVQFYNNPCGLQAYDKPSQWNFGTWDYWATHVSPNPDVKIYIGAPASQSAAGGGYVPLQTLEQIVLETRQSFPSFGGVMFWDASQAYENNHIDSGIKDSMKGGANCGAPFVYPDCSAPQWIPGTGYTGGNRVSYEYIWEAKWYSGSKPDGNPMGDWSPAAAEAPVSLSTDLSSSLSSLPSMSSLVSISTQSLLTSSLEITSLSAPGQCSGIDNWAPFIAYVSKNAVVYNSQLWQAKWWSTNDVPGGAAGVWDSLGACENEIMPTVTPSYIDRHGINRFVGKFIFTFIYIYIYTI</sequence>
<keyword evidence="12" id="KW-1185">Reference proteome</keyword>
<dbReference type="SMART" id="SM00495">
    <property type="entry name" value="ChtBD3"/>
    <property type="match status" value="2"/>
</dbReference>
<dbReference type="CDD" id="cd02877">
    <property type="entry name" value="GH18_hevamine_XipI_class_III"/>
    <property type="match status" value="1"/>
</dbReference>
<organism evidence="11 12">
    <name type="scientific">Phycomyces blakesleeanus</name>
    <dbReference type="NCBI Taxonomy" id="4837"/>
    <lineage>
        <taxon>Eukaryota</taxon>
        <taxon>Fungi</taxon>
        <taxon>Fungi incertae sedis</taxon>
        <taxon>Mucoromycota</taxon>
        <taxon>Mucoromycotina</taxon>
        <taxon>Mucoromycetes</taxon>
        <taxon>Mucorales</taxon>
        <taxon>Phycomycetaceae</taxon>
        <taxon>Phycomyces</taxon>
    </lineage>
</organism>
<dbReference type="InterPro" id="IPR003610">
    <property type="entry name" value="CBM5/12"/>
</dbReference>
<dbReference type="InterPro" id="IPR001223">
    <property type="entry name" value="Glyco_hydro18_cat"/>
</dbReference>
<dbReference type="InterPro" id="IPR001579">
    <property type="entry name" value="Glyco_hydro_18_chit_AS"/>
</dbReference>
<comment type="catalytic activity">
    <reaction evidence="1">
        <text>Random endo-hydrolysis of N-acetyl-beta-D-glucosaminide (1-&gt;4)-beta-linkages in chitin and chitodextrins.</text>
        <dbReference type="EC" id="3.2.1.14"/>
    </reaction>
</comment>
<evidence type="ECO:0000256" key="1">
    <source>
        <dbReference type="ARBA" id="ARBA00000822"/>
    </source>
</evidence>
<dbReference type="PROSITE" id="PS01095">
    <property type="entry name" value="GH18_1"/>
    <property type="match status" value="1"/>
</dbReference>
<evidence type="ECO:0000256" key="5">
    <source>
        <dbReference type="ARBA" id="ARBA00023277"/>
    </source>
</evidence>
<reference evidence="11 12" key="1">
    <citation type="submission" date="2024-04" db="EMBL/GenBank/DDBJ databases">
        <title>Symmetric and asymmetric DNA N6-adenine methylation regulates different biological responses in Mucorales.</title>
        <authorList>
            <consortium name="Lawrence Berkeley National Laboratory"/>
            <person name="Lax C."/>
            <person name="Mondo S.J."/>
            <person name="Osorio-Concepcion M."/>
            <person name="Muszewska A."/>
            <person name="Corrochano-Luque M."/>
            <person name="Gutierrez G."/>
            <person name="Riley R."/>
            <person name="Lipzen A."/>
            <person name="Guo J."/>
            <person name="Hundley H."/>
            <person name="Amirebrahimi M."/>
            <person name="Ng V."/>
            <person name="Lorenzo-Gutierrez D."/>
            <person name="Binder U."/>
            <person name="Yang J."/>
            <person name="Song Y."/>
            <person name="Canovas D."/>
            <person name="Navarro E."/>
            <person name="Freitag M."/>
            <person name="Gabaldon T."/>
            <person name="Grigoriev I.V."/>
            <person name="Corrochano L.M."/>
            <person name="Nicolas F.E."/>
            <person name="Garre V."/>
        </authorList>
    </citation>
    <scope>NUCLEOTIDE SEQUENCE [LARGE SCALE GENOMIC DNA]</scope>
    <source>
        <strain evidence="11 12">L51</strain>
    </source>
</reference>
<evidence type="ECO:0000256" key="2">
    <source>
        <dbReference type="ARBA" id="ARBA00012729"/>
    </source>
</evidence>
<dbReference type="InterPro" id="IPR045321">
    <property type="entry name" value="Cts1-like"/>
</dbReference>
<evidence type="ECO:0000256" key="4">
    <source>
        <dbReference type="ARBA" id="ARBA00023024"/>
    </source>
</evidence>
<comment type="caution">
    <text evidence="11">The sequence shown here is derived from an EMBL/GenBank/DDBJ whole genome shotgun (WGS) entry which is preliminary data.</text>
</comment>